<dbReference type="SUPFAM" id="SSF56112">
    <property type="entry name" value="Protein kinase-like (PK-like)"/>
    <property type="match status" value="1"/>
</dbReference>
<dbReference type="GO" id="GO:0005524">
    <property type="term" value="F:ATP binding"/>
    <property type="evidence" value="ECO:0007669"/>
    <property type="project" value="UniProtKB-UniRule"/>
</dbReference>
<dbReference type="InterPro" id="IPR000719">
    <property type="entry name" value="Prot_kinase_dom"/>
</dbReference>
<dbReference type="Gene3D" id="1.10.510.10">
    <property type="entry name" value="Transferase(Phosphotransferase) domain 1"/>
    <property type="match status" value="1"/>
</dbReference>
<dbReference type="GO" id="GO:0010389">
    <property type="term" value="P:regulation of G2/M transition of mitotic cell cycle"/>
    <property type="evidence" value="ECO:0007669"/>
    <property type="project" value="TreeGrafter"/>
</dbReference>
<dbReference type="SMART" id="SM00220">
    <property type="entry name" value="S_TKc"/>
    <property type="match status" value="1"/>
</dbReference>
<reference evidence="7 8" key="1">
    <citation type="submission" date="2020-08" db="EMBL/GenBank/DDBJ databases">
        <authorList>
            <person name="Newling K."/>
            <person name="Davey J."/>
            <person name="Forrester S."/>
        </authorList>
    </citation>
    <scope>NUCLEOTIDE SEQUENCE [LARGE SCALE GENOMIC DNA]</scope>
    <source>
        <strain evidence="8">Crithidia deanei Carvalho (ATCC PRA-265)</strain>
    </source>
</reference>
<dbReference type="GO" id="GO:0007165">
    <property type="term" value="P:signal transduction"/>
    <property type="evidence" value="ECO:0007669"/>
    <property type="project" value="TreeGrafter"/>
</dbReference>
<dbReference type="Pfam" id="PF00069">
    <property type="entry name" value="Pkinase"/>
    <property type="match status" value="1"/>
</dbReference>
<keyword evidence="2 4" id="KW-0547">Nucleotide-binding</keyword>
<feature type="binding site" evidence="4">
    <location>
        <position position="50"/>
    </location>
    <ligand>
        <name>ATP</name>
        <dbReference type="ChEBI" id="CHEBI:30616"/>
    </ligand>
</feature>
<dbReference type="InterPro" id="IPR011009">
    <property type="entry name" value="Kinase-like_dom_sf"/>
</dbReference>
<dbReference type="FunFam" id="3.30.200.20:FF:000821">
    <property type="entry name" value="Cdc2-related kinase 6, putative"/>
    <property type="match status" value="1"/>
</dbReference>
<dbReference type="GO" id="GO:0000082">
    <property type="term" value="P:G1/S transition of mitotic cell cycle"/>
    <property type="evidence" value="ECO:0007669"/>
    <property type="project" value="TreeGrafter"/>
</dbReference>
<name>S9V090_9TRYP</name>
<keyword evidence="7" id="KW-0808">Transferase</keyword>
<dbReference type="GO" id="GO:0004693">
    <property type="term" value="F:cyclin-dependent protein serine/threonine kinase activity"/>
    <property type="evidence" value="ECO:0007669"/>
    <property type="project" value="TreeGrafter"/>
</dbReference>
<dbReference type="VEuPathDB" id="TriTrypDB:ADEAN_000302200"/>
<dbReference type="Gene3D" id="3.30.200.20">
    <property type="entry name" value="Phosphorylase Kinase, domain 1"/>
    <property type="match status" value="1"/>
</dbReference>
<dbReference type="GO" id="GO:0030332">
    <property type="term" value="F:cyclin binding"/>
    <property type="evidence" value="ECO:0007669"/>
    <property type="project" value="TreeGrafter"/>
</dbReference>
<dbReference type="InterPro" id="IPR017441">
    <property type="entry name" value="Protein_kinase_ATP_BS"/>
</dbReference>
<keyword evidence="3 4" id="KW-0067">ATP-binding</keyword>
<dbReference type="FunFam" id="1.10.510.10:FF:000611">
    <property type="entry name" value="CMGC family protein kinase"/>
    <property type="match status" value="1"/>
</dbReference>
<protein>
    <submittedName>
        <fullName evidence="7">Protein kinase domain/Protein tyrosine kinase, putative</fullName>
    </submittedName>
</protein>
<evidence type="ECO:0000313" key="8">
    <source>
        <dbReference type="Proteomes" id="UP000515908"/>
    </source>
</evidence>
<dbReference type="GO" id="GO:0010468">
    <property type="term" value="P:regulation of gene expression"/>
    <property type="evidence" value="ECO:0007669"/>
    <property type="project" value="TreeGrafter"/>
</dbReference>
<evidence type="ECO:0000259" key="6">
    <source>
        <dbReference type="PROSITE" id="PS50011"/>
    </source>
</evidence>
<sequence length="323" mass="36829">MNDFGGRLDSIDIRALGKQYAAEELLGEGTYGIVFRARNISTGACYAIKKLRLDGLSEGVPATTIREVTLLHDLSSHPNVVRLLDVICDQHRVYLVFELLNEDLRAFIRRHRPANNEKPKGSVVPLSTVKNFTRQMLHALWSCHNSRIIHRDLKPGNILVSPFKDKKTGEEMYCVKLADFGLARTFEMSLQTYTHEVMTLWYRSPEIILGERHYTPAADVWSVGCIVAEMVLGYSLFRGENSRDQLDKVFYVVGTPTEETWPGVTKLPGYDNSFKIYRVAPLPTRLPDYDTKAVEFIAYLLEVNPRKRPTIQSILQHPFLQSD</sequence>
<dbReference type="PROSITE" id="PS00108">
    <property type="entry name" value="PROTEIN_KINASE_ST"/>
    <property type="match status" value="1"/>
</dbReference>
<feature type="domain" description="Protein kinase" evidence="6">
    <location>
        <begin position="20"/>
        <end position="320"/>
    </location>
</feature>
<gene>
    <name evidence="7" type="ORF">ADEAN_000302200</name>
</gene>
<accession>S9V090</accession>
<dbReference type="InterPro" id="IPR050108">
    <property type="entry name" value="CDK"/>
</dbReference>
<dbReference type="GO" id="GO:0005634">
    <property type="term" value="C:nucleus"/>
    <property type="evidence" value="ECO:0007669"/>
    <property type="project" value="TreeGrafter"/>
</dbReference>
<dbReference type="OrthoDB" id="255890at2759"/>
<proteinExistence type="inferred from homology"/>
<dbReference type="PROSITE" id="PS50011">
    <property type="entry name" value="PROTEIN_KINASE_DOM"/>
    <property type="match status" value="1"/>
</dbReference>
<dbReference type="InterPro" id="IPR008271">
    <property type="entry name" value="Ser/Thr_kinase_AS"/>
</dbReference>
<dbReference type="PANTHER" id="PTHR24056:SF417">
    <property type="entry name" value="CONTROL PROTEIN 2 HOMOLOG 6, PUTATIVE-RELATED"/>
    <property type="match status" value="1"/>
</dbReference>
<keyword evidence="7" id="KW-0418">Kinase</keyword>
<dbReference type="GO" id="GO:0000307">
    <property type="term" value="C:cyclin-dependent protein kinase holoenzyme complex"/>
    <property type="evidence" value="ECO:0007669"/>
    <property type="project" value="TreeGrafter"/>
</dbReference>
<keyword evidence="8" id="KW-1185">Reference proteome</keyword>
<dbReference type="PANTHER" id="PTHR24056">
    <property type="entry name" value="CELL DIVISION PROTEIN KINASE"/>
    <property type="match status" value="1"/>
</dbReference>
<keyword evidence="5" id="KW-0723">Serine/threonine-protein kinase</keyword>
<dbReference type="AlphaFoldDB" id="S9V090"/>
<evidence type="ECO:0000256" key="2">
    <source>
        <dbReference type="ARBA" id="ARBA00022741"/>
    </source>
</evidence>
<evidence type="ECO:0000313" key="7">
    <source>
        <dbReference type="EMBL" id="CAD2215567.1"/>
    </source>
</evidence>
<dbReference type="EMBL" id="LR877149">
    <property type="protein sequence ID" value="CAD2215567.1"/>
    <property type="molecule type" value="Genomic_DNA"/>
</dbReference>
<dbReference type="Proteomes" id="UP000515908">
    <property type="component" value="Chromosome 05"/>
</dbReference>
<evidence type="ECO:0000256" key="3">
    <source>
        <dbReference type="ARBA" id="ARBA00022840"/>
    </source>
</evidence>
<comment type="similarity">
    <text evidence="1">Belongs to the protein kinase superfamily. CMGC Ser/Thr protein kinase family. CDC2/CDKX subfamily.</text>
</comment>
<evidence type="ECO:0000256" key="4">
    <source>
        <dbReference type="PROSITE-ProRule" id="PRU10141"/>
    </source>
</evidence>
<evidence type="ECO:0000256" key="5">
    <source>
        <dbReference type="RuleBase" id="RU000304"/>
    </source>
</evidence>
<dbReference type="PROSITE" id="PS00107">
    <property type="entry name" value="PROTEIN_KINASE_ATP"/>
    <property type="match status" value="1"/>
</dbReference>
<evidence type="ECO:0000256" key="1">
    <source>
        <dbReference type="ARBA" id="ARBA00006485"/>
    </source>
</evidence>
<dbReference type="CDD" id="cd07829">
    <property type="entry name" value="STKc_CDK_like"/>
    <property type="match status" value="1"/>
</dbReference>
<dbReference type="GO" id="GO:0005737">
    <property type="term" value="C:cytoplasm"/>
    <property type="evidence" value="ECO:0007669"/>
    <property type="project" value="TreeGrafter"/>
</dbReference>
<organism evidence="7 8">
    <name type="scientific">Angomonas deanei</name>
    <dbReference type="NCBI Taxonomy" id="59799"/>
    <lineage>
        <taxon>Eukaryota</taxon>
        <taxon>Discoba</taxon>
        <taxon>Euglenozoa</taxon>
        <taxon>Kinetoplastea</taxon>
        <taxon>Metakinetoplastina</taxon>
        <taxon>Trypanosomatida</taxon>
        <taxon>Trypanosomatidae</taxon>
        <taxon>Strigomonadinae</taxon>
        <taxon>Angomonas</taxon>
    </lineage>
</organism>